<dbReference type="InterPro" id="IPR051448">
    <property type="entry name" value="CdaR-like_regulators"/>
</dbReference>
<reference evidence="4 5" key="1">
    <citation type="submission" date="2011-05" db="EMBL/GenBank/DDBJ databases">
        <title>Complete sequence of chromosome of Frankia symbiont of Datisca glomerata.</title>
        <authorList>
            <consortium name="US DOE Joint Genome Institute"/>
            <person name="Lucas S."/>
            <person name="Han J."/>
            <person name="Lapidus A."/>
            <person name="Cheng J.-F."/>
            <person name="Goodwin L."/>
            <person name="Pitluck S."/>
            <person name="Peters L."/>
            <person name="Mikhailova N."/>
            <person name="Chertkov O."/>
            <person name="Teshima H."/>
            <person name="Han C."/>
            <person name="Tapia R."/>
            <person name="Land M."/>
            <person name="Hauser L."/>
            <person name="Kyrpides N."/>
            <person name="Ivanova N."/>
            <person name="Pagani I."/>
            <person name="Berry A."/>
            <person name="Pawlowski K."/>
            <person name="Persson T."/>
            <person name="Vanden Heuvel B."/>
            <person name="Benson D."/>
            <person name="Woyke T."/>
        </authorList>
    </citation>
    <scope>NUCLEOTIDE SEQUENCE [LARGE SCALE GENOMIC DNA]</scope>
    <source>
        <strain evidence="5">4085684</strain>
    </source>
</reference>
<dbReference type="InterPro" id="IPR042070">
    <property type="entry name" value="PucR_C-HTH_sf"/>
</dbReference>
<evidence type="ECO:0000313" key="4">
    <source>
        <dbReference type="EMBL" id="AEH08419.1"/>
    </source>
</evidence>
<dbReference type="eggNOG" id="COG2508">
    <property type="taxonomic scope" value="Bacteria"/>
</dbReference>
<dbReference type="HOGENOM" id="CLU_044949_0_0_11"/>
<dbReference type="PANTHER" id="PTHR33744:SF1">
    <property type="entry name" value="DNA-BINDING TRANSCRIPTIONAL ACTIVATOR ADER"/>
    <property type="match status" value="1"/>
</dbReference>
<dbReference type="KEGG" id="fsy:FsymDg_0913"/>
<accession>F8AX70</accession>
<organism evidence="4 5">
    <name type="scientific">Candidatus Protofrankia datiscae</name>
    <dbReference type="NCBI Taxonomy" id="2716812"/>
    <lineage>
        <taxon>Bacteria</taxon>
        <taxon>Bacillati</taxon>
        <taxon>Actinomycetota</taxon>
        <taxon>Actinomycetes</taxon>
        <taxon>Frankiales</taxon>
        <taxon>Frankiaceae</taxon>
        <taxon>Protofrankia</taxon>
    </lineage>
</organism>
<proteinExistence type="predicted"/>
<evidence type="ECO:0000259" key="3">
    <source>
        <dbReference type="Pfam" id="PF25906"/>
    </source>
</evidence>
<dbReference type="Pfam" id="PF13556">
    <property type="entry name" value="HTH_30"/>
    <property type="match status" value="1"/>
</dbReference>
<evidence type="ECO:0000256" key="1">
    <source>
        <dbReference type="SAM" id="MobiDB-lite"/>
    </source>
</evidence>
<protein>
    <submittedName>
        <fullName evidence="4">Putative sigma factor</fullName>
    </submittedName>
</protein>
<dbReference type="InterPro" id="IPR025736">
    <property type="entry name" value="PucR_C-HTH_dom"/>
</dbReference>
<evidence type="ECO:0000313" key="5">
    <source>
        <dbReference type="Proteomes" id="UP000001549"/>
    </source>
</evidence>
<name>F8AX70_9ACTN</name>
<dbReference type="EMBL" id="CP002801">
    <property type="protein sequence ID" value="AEH08419.1"/>
    <property type="molecule type" value="Genomic_DNA"/>
</dbReference>
<feature type="compositionally biased region" description="Low complexity" evidence="1">
    <location>
        <begin position="215"/>
        <end position="231"/>
    </location>
</feature>
<dbReference type="Proteomes" id="UP000001549">
    <property type="component" value="Chromosome"/>
</dbReference>
<keyword evidence="5" id="KW-1185">Reference proteome</keyword>
<evidence type="ECO:0000259" key="2">
    <source>
        <dbReference type="Pfam" id="PF13556"/>
    </source>
</evidence>
<feature type="domain" description="PucR C-terminal helix-turn-helix" evidence="2">
    <location>
        <begin position="430"/>
        <end position="488"/>
    </location>
</feature>
<dbReference type="PANTHER" id="PTHR33744">
    <property type="entry name" value="CARBOHYDRATE DIACID REGULATOR"/>
    <property type="match status" value="1"/>
</dbReference>
<gene>
    <name evidence="4" type="ordered locus">FsymDg_0913</name>
</gene>
<dbReference type="Gene3D" id="1.10.10.2840">
    <property type="entry name" value="PucR C-terminal helix-turn-helix domain"/>
    <property type="match status" value="1"/>
</dbReference>
<dbReference type="RefSeq" id="WP_013872397.1">
    <property type="nucleotide sequence ID" value="NC_015656.1"/>
</dbReference>
<feature type="domain" description="PucR-like N-terminal" evidence="3">
    <location>
        <begin position="15"/>
        <end position="181"/>
    </location>
</feature>
<dbReference type="AlphaFoldDB" id="F8AX70"/>
<sequence length="502" mass="52905">MHAVKTVPDGQLPSDLPSDLADILRLELATLGDDLIAAIAREVPSYARPLEGSFGRGVRQGVEEALLRFLTVVGTDSSGPPDLAASREIYVRLGRGEFRSGRSLDTLLGAYRVGARVAWRRLAEAARRGGLDAAGLVSLAETMFAYIDRISAASAEGYAQEQSEAASERGRLRDRLGELMLSGGNPATIEQLARAARYRLPDVVAAVLLPGSAGSRRNAAGAGAGAPARTGTGTGDGDGDGDGAIVDEVRGAVDAVRGGDGARGTGTAGAVDTARGVDRAGAAGRVDAPAHDRVDRHTDRHVDHSLPHLVLPPDTPRTIQGEDTWVFVTDPAGPGRRGWLERALAGLDAIVGQAVPWRDASASAARAAFARKARDSGTLPGVPAGPGGVLFTDDHLPGLLFARDPQLLADLARRRLAPLDGLPARARTRLAQTLLLWLRLRGQRARIAAELQVHPQTVRYRLGQLRALFGESLDDPDVRFELELVLRAGLTHPPHSPTPTAD</sequence>
<feature type="region of interest" description="Disordered" evidence="1">
    <location>
        <begin position="215"/>
        <end position="244"/>
    </location>
</feature>
<dbReference type="InterPro" id="IPR058663">
    <property type="entry name" value="PucR-like_N"/>
</dbReference>
<dbReference type="Pfam" id="PF25906">
    <property type="entry name" value="PucR-like_N"/>
    <property type="match status" value="1"/>
</dbReference>
<dbReference type="STRING" id="656024.FsymDg_0913"/>